<evidence type="ECO:0000256" key="5">
    <source>
        <dbReference type="SAM" id="Phobius"/>
    </source>
</evidence>
<dbReference type="AlphaFoldDB" id="M2XYQ9"/>
<evidence type="ECO:0000313" key="8">
    <source>
        <dbReference type="Proteomes" id="UP000030680"/>
    </source>
</evidence>
<evidence type="ECO:0000256" key="4">
    <source>
        <dbReference type="ARBA" id="ARBA00023136"/>
    </source>
</evidence>
<dbReference type="OrthoDB" id="394at2759"/>
<dbReference type="GO" id="GO:0016020">
    <property type="term" value="C:membrane"/>
    <property type="evidence" value="ECO:0007669"/>
    <property type="project" value="UniProtKB-SubCell"/>
</dbReference>
<accession>M2XYQ9</accession>
<dbReference type="OMA" id="PYINNCY"/>
<dbReference type="RefSeq" id="XP_005705149.1">
    <property type="nucleotide sequence ID" value="XM_005705092.1"/>
</dbReference>
<dbReference type="Gramene" id="EME28629">
    <property type="protein sequence ID" value="EME28629"/>
    <property type="gene ID" value="Gasu_38390"/>
</dbReference>
<feature type="domain" description="Amino acid transporter transmembrane" evidence="6">
    <location>
        <begin position="120"/>
        <end position="504"/>
    </location>
</feature>
<feature type="transmembrane region" description="Helical" evidence="5">
    <location>
        <begin position="485"/>
        <end position="510"/>
    </location>
</feature>
<feature type="transmembrane region" description="Helical" evidence="5">
    <location>
        <begin position="257"/>
        <end position="275"/>
    </location>
</feature>
<dbReference type="GO" id="GO:0015179">
    <property type="term" value="F:L-amino acid transmembrane transporter activity"/>
    <property type="evidence" value="ECO:0007669"/>
    <property type="project" value="TreeGrafter"/>
</dbReference>
<dbReference type="PANTHER" id="PTHR22950:SF461">
    <property type="entry name" value="AMINO ACID TRANSPORTER TRANSMEMBRANE DOMAIN-CONTAINING PROTEIN"/>
    <property type="match status" value="1"/>
</dbReference>
<name>M2XYQ9_GALSU</name>
<evidence type="ECO:0000313" key="7">
    <source>
        <dbReference type="EMBL" id="EME28629.1"/>
    </source>
</evidence>
<feature type="transmembrane region" description="Helical" evidence="5">
    <location>
        <begin position="230"/>
        <end position="250"/>
    </location>
</feature>
<feature type="transmembrane region" description="Helical" evidence="5">
    <location>
        <begin position="123"/>
        <end position="145"/>
    </location>
</feature>
<organism evidence="7 8">
    <name type="scientific">Galdieria sulphuraria</name>
    <name type="common">Red alga</name>
    <dbReference type="NCBI Taxonomy" id="130081"/>
    <lineage>
        <taxon>Eukaryota</taxon>
        <taxon>Rhodophyta</taxon>
        <taxon>Bangiophyceae</taxon>
        <taxon>Galdieriales</taxon>
        <taxon>Galdieriaceae</taxon>
        <taxon>Galdieria</taxon>
    </lineage>
</organism>
<feature type="transmembrane region" description="Helical" evidence="5">
    <location>
        <begin position="453"/>
        <end position="473"/>
    </location>
</feature>
<feature type="transmembrane region" description="Helical" evidence="5">
    <location>
        <begin position="298"/>
        <end position="319"/>
    </location>
</feature>
<dbReference type="Pfam" id="PF01490">
    <property type="entry name" value="Aa_trans"/>
    <property type="match status" value="1"/>
</dbReference>
<dbReference type="Gene3D" id="1.20.1740.10">
    <property type="entry name" value="Amino acid/polyamine transporter I"/>
    <property type="match status" value="1"/>
</dbReference>
<evidence type="ECO:0000256" key="1">
    <source>
        <dbReference type="ARBA" id="ARBA00004141"/>
    </source>
</evidence>
<feature type="transmembrane region" description="Helical" evidence="5">
    <location>
        <begin position="379"/>
        <end position="403"/>
    </location>
</feature>
<feature type="transmembrane region" description="Helical" evidence="5">
    <location>
        <begin position="424"/>
        <end position="447"/>
    </location>
</feature>
<dbReference type="InterPro" id="IPR013057">
    <property type="entry name" value="AA_transpt_TM"/>
</dbReference>
<keyword evidence="2 5" id="KW-0812">Transmembrane</keyword>
<dbReference type="GeneID" id="17087484"/>
<keyword evidence="8" id="KW-1185">Reference proteome</keyword>
<dbReference type="EMBL" id="KB454517">
    <property type="protein sequence ID" value="EME28629.1"/>
    <property type="molecule type" value="Genomic_DNA"/>
</dbReference>
<reference evidence="8" key="1">
    <citation type="journal article" date="2013" name="Science">
        <title>Gene transfer from bacteria and archaea facilitated evolution of an extremophilic eukaryote.</title>
        <authorList>
            <person name="Schonknecht G."/>
            <person name="Chen W.H."/>
            <person name="Ternes C.M."/>
            <person name="Barbier G.G."/>
            <person name="Shrestha R.P."/>
            <person name="Stanke M."/>
            <person name="Brautigam A."/>
            <person name="Baker B.J."/>
            <person name="Banfield J.F."/>
            <person name="Garavito R.M."/>
            <person name="Carr K."/>
            <person name="Wilkerson C."/>
            <person name="Rensing S.A."/>
            <person name="Gagneul D."/>
            <person name="Dickenson N.E."/>
            <person name="Oesterhelt C."/>
            <person name="Lercher M.J."/>
            <person name="Weber A.P."/>
        </authorList>
    </citation>
    <scope>NUCLEOTIDE SEQUENCE [LARGE SCALE GENOMIC DNA]</scope>
    <source>
        <strain evidence="8">074W</strain>
    </source>
</reference>
<dbReference type="eggNOG" id="KOG1303">
    <property type="taxonomic scope" value="Eukaryota"/>
</dbReference>
<feature type="transmembrane region" description="Helical" evidence="5">
    <location>
        <begin position="151"/>
        <end position="173"/>
    </location>
</feature>
<protein>
    <submittedName>
        <fullName evidence="7">Amino acid transporter, AAAP family</fullName>
    </submittedName>
</protein>
<dbReference type="PANTHER" id="PTHR22950">
    <property type="entry name" value="AMINO ACID TRANSPORTER"/>
    <property type="match status" value="1"/>
</dbReference>
<comment type="subcellular location">
    <subcellularLocation>
        <location evidence="1">Membrane</location>
        <topology evidence="1">Multi-pass membrane protein</topology>
    </subcellularLocation>
</comment>
<dbReference type="STRING" id="130081.M2XYQ9"/>
<dbReference type="Proteomes" id="UP000030680">
    <property type="component" value="Unassembled WGS sequence"/>
</dbReference>
<sequence length="526" mass="59105">MWAGQFQPITFQKNLEVDNLDERSHRQTAEFLLTENGVERLHFNYLFICDNCTEMKLSSEIQPSSFNNDQANNINREKYIEDLEIAGQSEYPEGETEFQYETEKQSAGENLEDVFEPPRRTHWVMTTFLMISYLIGVGVLSLPSAFVSLGWVPGVLLLTGIVFITTVTGLYMWKLHLKYPHIRNYAAMYYHFFGRTGQIVGGTLTYLMFFGIMTADFLTAALSWKSLFQGHHVCVTVWFVIPFVVALVIGQLRSLHGISWVAFVGALCIFLPIVMTCSKVPELSKGAHAYTTIAGNSFVNGVVAMTDIVFAFAGHLIFYEFMAEMKNVHDFPKSLLVSQLVGFVFCMFTAAFVYVYLGNTPILKSPVTLSLPHDRLRDAINVILIIHVTAPSVMGGNVLTRAVQRWLQCWGRRRFEDTSLSQRISFFFWSLLVYGSGFLVACAIPFFNELIGLLAALIGSSNSFGMPAIMYLIQFHKSTSWWNWILALSCIGIGYALLGIGSYAGVYTIIQAVGNHGTPFSCDRVI</sequence>
<evidence type="ECO:0000256" key="2">
    <source>
        <dbReference type="ARBA" id="ARBA00022692"/>
    </source>
</evidence>
<feature type="transmembrane region" description="Helical" evidence="5">
    <location>
        <begin position="340"/>
        <end position="359"/>
    </location>
</feature>
<evidence type="ECO:0000256" key="3">
    <source>
        <dbReference type="ARBA" id="ARBA00022989"/>
    </source>
</evidence>
<proteinExistence type="predicted"/>
<keyword evidence="4 5" id="KW-0472">Membrane</keyword>
<dbReference type="KEGG" id="gsl:Gasu_38390"/>
<gene>
    <name evidence="7" type="ORF">Gasu_38390</name>
</gene>
<evidence type="ECO:0000259" key="6">
    <source>
        <dbReference type="Pfam" id="PF01490"/>
    </source>
</evidence>
<keyword evidence="3 5" id="KW-1133">Transmembrane helix</keyword>